<dbReference type="SUPFAM" id="SSF48452">
    <property type="entry name" value="TPR-like"/>
    <property type="match status" value="1"/>
</dbReference>
<feature type="domain" description="DUF7779" evidence="1">
    <location>
        <begin position="495"/>
        <end position="585"/>
    </location>
</feature>
<dbReference type="GO" id="GO:0043531">
    <property type="term" value="F:ADP binding"/>
    <property type="evidence" value="ECO:0007669"/>
    <property type="project" value="InterPro"/>
</dbReference>
<dbReference type="AlphaFoldDB" id="A0AAJ0FPE6"/>
<organism evidence="2 3">
    <name type="scientific">Phialemonium atrogriseum</name>
    <dbReference type="NCBI Taxonomy" id="1093897"/>
    <lineage>
        <taxon>Eukaryota</taxon>
        <taxon>Fungi</taxon>
        <taxon>Dikarya</taxon>
        <taxon>Ascomycota</taxon>
        <taxon>Pezizomycotina</taxon>
        <taxon>Sordariomycetes</taxon>
        <taxon>Sordariomycetidae</taxon>
        <taxon>Cephalothecales</taxon>
        <taxon>Cephalothecaceae</taxon>
        <taxon>Phialemonium</taxon>
    </lineage>
</organism>
<dbReference type="PANTHER" id="PTHR47691">
    <property type="entry name" value="REGULATOR-RELATED"/>
    <property type="match status" value="1"/>
</dbReference>
<dbReference type="PANTHER" id="PTHR47691:SF3">
    <property type="entry name" value="HTH-TYPE TRANSCRIPTIONAL REGULATOR RV0890C-RELATED"/>
    <property type="match status" value="1"/>
</dbReference>
<reference evidence="2" key="1">
    <citation type="submission" date="2023-06" db="EMBL/GenBank/DDBJ databases">
        <title>Genome-scale phylogeny and comparative genomics of the fungal order Sordariales.</title>
        <authorList>
            <consortium name="Lawrence Berkeley National Laboratory"/>
            <person name="Hensen N."/>
            <person name="Bonometti L."/>
            <person name="Westerberg I."/>
            <person name="Brannstrom I.O."/>
            <person name="Guillou S."/>
            <person name="Cros-Aarteil S."/>
            <person name="Calhoun S."/>
            <person name="Haridas S."/>
            <person name="Kuo A."/>
            <person name="Mondo S."/>
            <person name="Pangilinan J."/>
            <person name="Riley R."/>
            <person name="Labutti K."/>
            <person name="Andreopoulos B."/>
            <person name="Lipzen A."/>
            <person name="Chen C."/>
            <person name="Yanf M."/>
            <person name="Daum C."/>
            <person name="Ng V."/>
            <person name="Clum A."/>
            <person name="Steindorff A."/>
            <person name="Ohm R."/>
            <person name="Martin F."/>
            <person name="Silar P."/>
            <person name="Natvig D."/>
            <person name="Lalanne C."/>
            <person name="Gautier V."/>
            <person name="Ament-Velasquez S.L."/>
            <person name="Kruys A."/>
            <person name="Hutchinson M.I."/>
            <person name="Powell A.J."/>
            <person name="Barry K."/>
            <person name="Miller A.N."/>
            <person name="Grigoriev I.V."/>
            <person name="Debuchy R."/>
            <person name="Gladieux P."/>
            <person name="Thoren M.H."/>
            <person name="Johannesson H."/>
        </authorList>
    </citation>
    <scope>NUCLEOTIDE SEQUENCE</scope>
    <source>
        <strain evidence="2">8032-3</strain>
    </source>
</reference>
<dbReference type="GeneID" id="85310412"/>
<dbReference type="Gene3D" id="1.25.40.10">
    <property type="entry name" value="Tetratricopeptide repeat domain"/>
    <property type="match status" value="1"/>
</dbReference>
<dbReference type="Gene3D" id="3.40.50.300">
    <property type="entry name" value="P-loop containing nucleotide triphosphate hydrolases"/>
    <property type="match status" value="1"/>
</dbReference>
<accession>A0AAJ0FPE6</accession>
<dbReference type="Proteomes" id="UP001244011">
    <property type="component" value="Unassembled WGS sequence"/>
</dbReference>
<dbReference type="SUPFAM" id="SSF52540">
    <property type="entry name" value="P-loop containing nucleoside triphosphate hydrolases"/>
    <property type="match status" value="1"/>
</dbReference>
<dbReference type="InterPro" id="IPR011990">
    <property type="entry name" value="TPR-like_helical_dom_sf"/>
</dbReference>
<dbReference type="InterPro" id="IPR019734">
    <property type="entry name" value="TPR_rpt"/>
</dbReference>
<dbReference type="EMBL" id="MU839001">
    <property type="protein sequence ID" value="KAK1770188.1"/>
    <property type="molecule type" value="Genomic_DNA"/>
</dbReference>
<protein>
    <recommendedName>
        <fullName evidence="1">DUF7779 domain-containing protein</fullName>
    </recommendedName>
</protein>
<dbReference type="RefSeq" id="XP_060286401.1">
    <property type="nucleotide sequence ID" value="XM_060427225.1"/>
</dbReference>
<dbReference type="InterPro" id="IPR056681">
    <property type="entry name" value="DUF7779"/>
</dbReference>
<dbReference type="Pfam" id="PF25000">
    <property type="entry name" value="DUF7779"/>
    <property type="match status" value="1"/>
</dbReference>
<gene>
    <name evidence="2" type="ORF">QBC33DRAFT_530334</name>
</gene>
<dbReference type="InterPro" id="IPR027417">
    <property type="entry name" value="P-loop_NTPase"/>
</dbReference>
<sequence length="999" mass="113196">MESVEASENHLPQWQSTLARCLEGHEPYDIKEISETETHAQDVRKFLNSLARDDKSSPHVREASFIILPYLVHFEAVSDFFAENLGPRFDTSPVWAMFLLVTKLASEMPYPEAFRQIAVMIKRIGQKIDLFNEYSKGEDVKPKQMNEAALDIQIELAGFFSTVIRFFRHEGTSDPSATTWDKAHGNSWNGTITKAYNLSQASMTEIFQRIEKLALFATKRTRAEDLRSQEALLAPPSEAVSEEPKKRCIMIPRAGNDFFFDRDGIIDKIDEAFYPTSGQPKVTSLLLHGIGGVGKSYVAMKYARHKTDHHILFLIAESKGSLAQSITDAAVMLDLPRAAIDKDEMNRIILFRWFQETKDPWLLIFDNAESKDLLLKYWPPSFTTGRILITSRNRNLQFAPADKGIEVPPFDPTSGQQLLLELVRADVIQDANEARYALELSQQLDGHALALSFVGGLVNTNSWSIHEFLVEYERNKRAVHKLDRLGSLWAIWKVAFASLREPSSTILGILAYINPDSIPEVIFTQAKEKSLPACLKCCSGSAFALSGIVEDLITLALVKKDGTSRAFSLHRLVQTQFRYYLDSTRRQEAFDNTVKLLFDGFGTFQGQFYDKWKNCQMYIQQIISLKNHFNAEREEKEREGGNEEEYVKPTVRFCWLFTNAARFLLETANYAELEDVLSVAGRAFNLLTEAEKQQGVPVRCSILSNTGLLHAHRGFFDLSLPKIEECYKFRCEMKEQDWAKLSWIEVAMGNVLSSAGKFEDGLKWQLKAEETRRKVANDVDDVKSTAVIHQNIGRCHALLGQFDEADQRLQLAKKEFEGSKNWGMLAYTLFALANIERRRNKHTAAKEGYEKARSIWVSGGQLETHQFNGACMYKLGCVCDDVGDIENAVKHLRDALIVAKLNEEAMPGDYARVLHKLSQVLAKNPGTEVEATEKAVEALRVRMGRKLSIQSSKSNESEWSIVTPKTVATESWTEVPTAPEWSGEDSEETYDGLVYVLWR</sequence>
<name>A0AAJ0FPE6_9PEZI</name>
<evidence type="ECO:0000259" key="1">
    <source>
        <dbReference type="Pfam" id="PF25000"/>
    </source>
</evidence>
<keyword evidence="3" id="KW-1185">Reference proteome</keyword>
<evidence type="ECO:0000313" key="2">
    <source>
        <dbReference type="EMBL" id="KAK1770188.1"/>
    </source>
</evidence>
<evidence type="ECO:0000313" key="3">
    <source>
        <dbReference type="Proteomes" id="UP001244011"/>
    </source>
</evidence>
<dbReference type="SMART" id="SM00028">
    <property type="entry name" value="TPR"/>
    <property type="match status" value="3"/>
</dbReference>
<comment type="caution">
    <text evidence="2">The sequence shown here is derived from an EMBL/GenBank/DDBJ whole genome shotgun (WGS) entry which is preliminary data.</text>
</comment>
<proteinExistence type="predicted"/>